<dbReference type="EC" id="2.5.1.-" evidence="6"/>
<evidence type="ECO:0000256" key="9">
    <source>
        <dbReference type="SAM" id="MobiDB-lite"/>
    </source>
</evidence>
<organism evidence="10 11">
    <name type="scientific">Dietzia maris</name>
    <dbReference type="NCBI Taxonomy" id="37915"/>
    <lineage>
        <taxon>Bacteria</taxon>
        <taxon>Bacillati</taxon>
        <taxon>Actinomycetota</taxon>
        <taxon>Actinomycetes</taxon>
        <taxon>Mycobacteriales</taxon>
        <taxon>Dietziaceae</taxon>
        <taxon>Dietzia</taxon>
    </lineage>
</organism>
<dbReference type="PANTHER" id="PTHR11808:SF80">
    <property type="entry name" value="CYSTATHIONINE GAMMA-LYASE"/>
    <property type="match status" value="1"/>
</dbReference>
<keyword evidence="6" id="KW-0808">Transferase</keyword>
<evidence type="ECO:0000256" key="6">
    <source>
        <dbReference type="HAMAP-Rule" id="MF_02056"/>
    </source>
</evidence>
<dbReference type="CDD" id="cd00614">
    <property type="entry name" value="CGS_like"/>
    <property type="match status" value="1"/>
</dbReference>
<evidence type="ECO:0000256" key="8">
    <source>
        <dbReference type="RuleBase" id="RU362118"/>
    </source>
</evidence>
<evidence type="ECO:0000313" key="11">
    <source>
        <dbReference type="Proteomes" id="UP001185873"/>
    </source>
</evidence>
<reference evidence="10" key="1">
    <citation type="submission" date="2023-10" db="EMBL/GenBank/DDBJ databases">
        <title>Development of a sustainable strategy for remediation of hydrocarbon-contaminated territories based on the waste exchange concept.</title>
        <authorList>
            <person name="Krivoruchko A."/>
        </authorList>
    </citation>
    <scope>NUCLEOTIDE SEQUENCE</scope>
    <source>
        <strain evidence="10">IEGM 1175</strain>
    </source>
</reference>
<comment type="subunit">
    <text evidence="6">Homotetramer.</text>
</comment>
<evidence type="ECO:0000256" key="4">
    <source>
        <dbReference type="ARBA" id="ARBA00048780"/>
    </source>
</evidence>
<name>A0AAE4QVG1_9ACTN</name>
<comment type="pathway">
    <text evidence="6">Amino-acid biosynthesis; L-methionine biosynthesis via de novo pathway; L-homocysteine from O-succinyl-L-homoserine: step 1/1.</text>
</comment>
<comment type="caution">
    <text evidence="10">The sequence shown here is derived from an EMBL/GenBank/DDBJ whole genome shotgun (WGS) entry which is preliminary data.</text>
</comment>
<gene>
    <name evidence="6" type="primary">metZ</name>
    <name evidence="10" type="ORF">R3P82_06745</name>
</gene>
<comment type="similarity">
    <text evidence="6">Belongs to the trans-sulfuration enzymes family. MetZ subfamily.</text>
</comment>
<evidence type="ECO:0000256" key="5">
    <source>
        <dbReference type="ARBA" id="ARBA00052699"/>
    </source>
</evidence>
<dbReference type="SUPFAM" id="SSF53383">
    <property type="entry name" value="PLP-dependent transferases"/>
    <property type="match status" value="1"/>
</dbReference>
<feature type="region of interest" description="Disordered" evidence="9">
    <location>
        <begin position="1"/>
        <end position="35"/>
    </location>
</feature>
<feature type="modified residue" description="N6-(pyridoxal phosphate)lysine" evidence="6 7">
    <location>
        <position position="252"/>
    </location>
</feature>
<evidence type="ECO:0000256" key="1">
    <source>
        <dbReference type="ARBA" id="ARBA00001933"/>
    </source>
</evidence>
<keyword evidence="2 6" id="KW-0663">Pyridoxal phosphate</keyword>
<dbReference type="NCBIfam" id="NF005870">
    <property type="entry name" value="PRK07810.1"/>
    <property type="match status" value="1"/>
</dbReference>
<dbReference type="Gene3D" id="3.90.1150.10">
    <property type="entry name" value="Aspartate Aminotransferase, domain 1"/>
    <property type="match status" value="1"/>
</dbReference>
<dbReference type="GO" id="GO:0030170">
    <property type="term" value="F:pyridoxal phosphate binding"/>
    <property type="evidence" value="ECO:0007669"/>
    <property type="project" value="UniProtKB-UniRule"/>
</dbReference>
<dbReference type="PIRSF" id="PIRSF001434">
    <property type="entry name" value="CGS"/>
    <property type="match status" value="1"/>
</dbReference>
<dbReference type="Proteomes" id="UP001185873">
    <property type="component" value="Unassembled WGS sequence"/>
</dbReference>
<evidence type="ECO:0000256" key="3">
    <source>
        <dbReference type="ARBA" id="ARBA00023167"/>
    </source>
</evidence>
<evidence type="ECO:0000256" key="2">
    <source>
        <dbReference type="ARBA" id="ARBA00022898"/>
    </source>
</evidence>
<dbReference type="NCBIfam" id="TIGR01325">
    <property type="entry name" value="O_suc_HS_sulf"/>
    <property type="match status" value="1"/>
</dbReference>
<comment type="catalytic activity">
    <reaction evidence="5">
        <text>L-methionine + H2O = methanethiol + 2-oxobutanoate + NH4(+)</text>
        <dbReference type="Rhea" id="RHEA:23800"/>
        <dbReference type="ChEBI" id="CHEBI:15377"/>
        <dbReference type="ChEBI" id="CHEBI:16007"/>
        <dbReference type="ChEBI" id="CHEBI:16763"/>
        <dbReference type="ChEBI" id="CHEBI:28938"/>
        <dbReference type="ChEBI" id="CHEBI:57844"/>
        <dbReference type="EC" id="4.4.1.11"/>
    </reaction>
    <physiologicalReaction direction="left-to-right" evidence="5">
        <dbReference type="Rhea" id="RHEA:23801"/>
    </physiologicalReaction>
</comment>
<dbReference type="AlphaFoldDB" id="A0AAE4QVG1"/>
<comment type="cofactor">
    <cofactor evidence="1 6 8">
        <name>pyridoxal 5'-phosphate</name>
        <dbReference type="ChEBI" id="CHEBI:597326"/>
    </cofactor>
</comment>
<dbReference type="RefSeq" id="WP_317469202.1">
    <property type="nucleotide sequence ID" value="NZ_JAWLKJ010000001.1"/>
</dbReference>
<comment type="function">
    <text evidence="6">Catalyzes the formation of L-homocysteine from O-succinyl-L-homoserine (OSHS) and hydrogen sulfide.</text>
</comment>
<dbReference type="Pfam" id="PF01053">
    <property type="entry name" value="Cys_Met_Meta_PP"/>
    <property type="match status" value="1"/>
</dbReference>
<sequence>MEGRGPGLAPVLTGPPRPARHARTPLAPPHHPRTTHKKAAMRNNELPDGLHPDTLGVRAGQMRTGFEETTEPMFLNSGYVYESAEAAEASFNGEKQRFVYSRYGNPTVAMFQERLRQIEGAEACFATSSGMSAVFVALAALCGNGSRLVASRALFGSCYVICAEILPRWGVETVFVDGADLDQWREALSEPTDAVFFETPSNPMQELVDVRAVCDLAHAAGAQVVVDNVFATVLHQKPLELGADIVVYSTTKHIDGQGRVLGGAVLGTEEYISGPVQNLMRHAGFGMSAFNAWVLLKGLETMGLRVERMSANALEVARFLESHPAVEWVTYPMLESHPQYELARAQMSGGGSVVTFGLKYDADGGDGGRDDDDNGGRGKKECFSLLNSLEVIDISNNLGDAKTLVTHPATTTHASMEPEARAAVGIGDNVVRLSVGLEFAGDLIEDLRRGLG</sequence>
<dbReference type="GO" id="GO:0071268">
    <property type="term" value="P:homocysteine biosynthetic process"/>
    <property type="evidence" value="ECO:0007669"/>
    <property type="project" value="InterPro"/>
</dbReference>
<evidence type="ECO:0000256" key="7">
    <source>
        <dbReference type="PIRSR" id="PIRSR001434-2"/>
    </source>
</evidence>
<dbReference type="InterPro" id="IPR000277">
    <property type="entry name" value="Cys/Met-Metab_PyrdxlP-dep_enz"/>
</dbReference>
<dbReference type="Gene3D" id="3.40.640.10">
    <property type="entry name" value="Type I PLP-dependent aspartate aminotransferase-like (Major domain)"/>
    <property type="match status" value="1"/>
</dbReference>
<keyword evidence="3 6" id="KW-0486">Methionine biosynthesis</keyword>
<dbReference type="GO" id="GO:0047982">
    <property type="term" value="F:homocysteine desulfhydrase activity"/>
    <property type="evidence" value="ECO:0007669"/>
    <property type="project" value="UniProtKB-EC"/>
</dbReference>
<dbReference type="InterPro" id="IPR015421">
    <property type="entry name" value="PyrdxlP-dep_Trfase_major"/>
</dbReference>
<dbReference type="HAMAP" id="MF_02056">
    <property type="entry name" value="MetZ"/>
    <property type="match status" value="1"/>
</dbReference>
<dbReference type="GO" id="GO:0005737">
    <property type="term" value="C:cytoplasm"/>
    <property type="evidence" value="ECO:0007669"/>
    <property type="project" value="TreeGrafter"/>
</dbReference>
<dbReference type="InterPro" id="IPR015424">
    <property type="entry name" value="PyrdxlP-dep_Trfase"/>
</dbReference>
<comment type="catalytic activity">
    <reaction evidence="6">
        <text>O-succinyl-L-homoserine + hydrogen sulfide = L-homocysteine + succinate</text>
        <dbReference type="Rhea" id="RHEA:27826"/>
        <dbReference type="ChEBI" id="CHEBI:29919"/>
        <dbReference type="ChEBI" id="CHEBI:30031"/>
        <dbReference type="ChEBI" id="CHEBI:57661"/>
        <dbReference type="ChEBI" id="CHEBI:58199"/>
    </reaction>
</comment>
<dbReference type="InterPro" id="IPR015422">
    <property type="entry name" value="PyrdxlP-dep_Trfase_small"/>
</dbReference>
<proteinExistence type="inferred from homology"/>
<protein>
    <recommendedName>
        <fullName evidence="6">O-succinylhomoserine sulfhydrylase</fullName>
        <shortName evidence="6">OSH sulfhydrylase</shortName>
        <shortName evidence="6">OSHS sulfhydrylase</shortName>
        <ecNumber evidence="6">2.5.1.-</ecNumber>
    </recommendedName>
</protein>
<dbReference type="GO" id="GO:0071266">
    <property type="term" value="P:'de novo' L-methionine biosynthetic process"/>
    <property type="evidence" value="ECO:0007669"/>
    <property type="project" value="UniProtKB-UniRule"/>
</dbReference>
<evidence type="ECO:0000313" key="10">
    <source>
        <dbReference type="EMBL" id="MDV6298810.1"/>
    </source>
</evidence>
<accession>A0AAE4QVG1</accession>
<keyword evidence="6" id="KW-0028">Amino-acid biosynthesis</keyword>
<dbReference type="EMBL" id="JAWLKJ010000001">
    <property type="protein sequence ID" value="MDV6298810.1"/>
    <property type="molecule type" value="Genomic_DNA"/>
</dbReference>
<comment type="catalytic activity">
    <reaction evidence="4">
        <text>L-homocysteine + H2O = 2-oxobutanoate + hydrogen sulfide + NH4(+) + H(+)</text>
        <dbReference type="Rhea" id="RHEA:14501"/>
        <dbReference type="ChEBI" id="CHEBI:15377"/>
        <dbReference type="ChEBI" id="CHEBI:15378"/>
        <dbReference type="ChEBI" id="CHEBI:16763"/>
        <dbReference type="ChEBI" id="CHEBI:28938"/>
        <dbReference type="ChEBI" id="CHEBI:29919"/>
        <dbReference type="ChEBI" id="CHEBI:58199"/>
        <dbReference type="EC" id="4.4.1.2"/>
    </reaction>
    <physiologicalReaction direction="left-to-right" evidence="4">
        <dbReference type="Rhea" id="RHEA:14502"/>
    </physiologicalReaction>
</comment>
<dbReference type="InterPro" id="IPR006234">
    <property type="entry name" value="O-succ-hSer_sulfhydrylase"/>
</dbReference>
<dbReference type="FunFam" id="3.40.640.10:FF:000046">
    <property type="entry name" value="Cystathionine gamma-lyase"/>
    <property type="match status" value="1"/>
</dbReference>
<dbReference type="GO" id="GO:0019346">
    <property type="term" value="P:transsulfuration"/>
    <property type="evidence" value="ECO:0007669"/>
    <property type="project" value="InterPro"/>
</dbReference>
<keyword evidence="10" id="KW-0456">Lyase</keyword>
<dbReference type="PANTHER" id="PTHR11808">
    <property type="entry name" value="TRANS-SULFURATION ENZYME FAMILY MEMBER"/>
    <property type="match status" value="1"/>
</dbReference>
<dbReference type="GO" id="GO:0016765">
    <property type="term" value="F:transferase activity, transferring alkyl or aryl (other than methyl) groups"/>
    <property type="evidence" value="ECO:0007669"/>
    <property type="project" value="UniProtKB-UniRule"/>
</dbReference>
<dbReference type="GO" id="GO:0018826">
    <property type="term" value="F:methionine gamma-lyase activity"/>
    <property type="evidence" value="ECO:0007669"/>
    <property type="project" value="UniProtKB-EC"/>
</dbReference>